<organism evidence="4 5">
    <name type="scientific">Chitinophaga horti</name>
    <dbReference type="NCBI Taxonomy" id="2920382"/>
    <lineage>
        <taxon>Bacteria</taxon>
        <taxon>Pseudomonadati</taxon>
        <taxon>Bacteroidota</taxon>
        <taxon>Chitinophagia</taxon>
        <taxon>Chitinophagales</taxon>
        <taxon>Chitinophagaceae</taxon>
        <taxon>Chitinophaga</taxon>
    </lineage>
</organism>
<dbReference type="InterPro" id="IPR017937">
    <property type="entry name" value="Thioredoxin_CS"/>
</dbReference>
<dbReference type="Gene3D" id="3.40.30.10">
    <property type="entry name" value="Glutaredoxin"/>
    <property type="match status" value="1"/>
</dbReference>
<dbReference type="RefSeq" id="WP_244844523.1">
    <property type="nucleotide sequence ID" value="NZ_CP107006.1"/>
</dbReference>
<dbReference type="Pfam" id="PF00578">
    <property type="entry name" value="AhpC-TSA"/>
    <property type="match status" value="1"/>
</dbReference>
<dbReference type="Proteomes" id="UP001162741">
    <property type="component" value="Chromosome"/>
</dbReference>
<gene>
    <name evidence="4" type="ORF">MKQ68_11880</name>
</gene>
<keyword evidence="1" id="KW-0676">Redox-active center</keyword>
<keyword evidence="5" id="KW-1185">Reference proteome</keyword>
<keyword evidence="2" id="KW-0732">Signal</keyword>
<protein>
    <submittedName>
        <fullName evidence="4">Redoxin domain-containing protein</fullName>
    </submittedName>
</protein>
<dbReference type="SUPFAM" id="SSF48452">
    <property type="entry name" value="TPR-like"/>
    <property type="match status" value="1"/>
</dbReference>
<dbReference type="InterPro" id="IPR013766">
    <property type="entry name" value="Thioredoxin_domain"/>
</dbReference>
<dbReference type="PANTHER" id="PTHR42852:SF13">
    <property type="entry name" value="PROTEIN DIPZ"/>
    <property type="match status" value="1"/>
</dbReference>
<dbReference type="PROSITE" id="PS51352">
    <property type="entry name" value="THIOREDOXIN_2"/>
    <property type="match status" value="1"/>
</dbReference>
<name>A0ABY6J877_9BACT</name>
<dbReference type="EMBL" id="CP107006">
    <property type="protein sequence ID" value="UYQ95802.1"/>
    <property type="molecule type" value="Genomic_DNA"/>
</dbReference>
<evidence type="ECO:0000313" key="5">
    <source>
        <dbReference type="Proteomes" id="UP001162741"/>
    </source>
</evidence>
<evidence type="ECO:0000256" key="1">
    <source>
        <dbReference type="ARBA" id="ARBA00023284"/>
    </source>
</evidence>
<accession>A0ABY6J877</accession>
<reference evidence="4" key="1">
    <citation type="submission" date="2022-10" db="EMBL/GenBank/DDBJ databases">
        <title>Chitinophaga sp. nov., isolated from soil.</title>
        <authorList>
            <person name="Jeon C.O."/>
        </authorList>
    </citation>
    <scope>NUCLEOTIDE SEQUENCE</scope>
    <source>
        <strain evidence="4">R8</strain>
    </source>
</reference>
<dbReference type="SUPFAM" id="SSF52833">
    <property type="entry name" value="Thioredoxin-like"/>
    <property type="match status" value="1"/>
</dbReference>
<dbReference type="InterPro" id="IPR011990">
    <property type="entry name" value="TPR-like_helical_dom_sf"/>
</dbReference>
<dbReference type="CDD" id="cd02966">
    <property type="entry name" value="TlpA_like_family"/>
    <property type="match status" value="1"/>
</dbReference>
<evidence type="ECO:0000313" key="4">
    <source>
        <dbReference type="EMBL" id="UYQ95802.1"/>
    </source>
</evidence>
<feature type="chain" id="PRO_5047115767" evidence="2">
    <location>
        <begin position="19"/>
        <end position="462"/>
    </location>
</feature>
<dbReference type="InterPro" id="IPR000866">
    <property type="entry name" value="AhpC/TSA"/>
</dbReference>
<dbReference type="PANTHER" id="PTHR42852">
    <property type="entry name" value="THIOL:DISULFIDE INTERCHANGE PROTEIN DSBE"/>
    <property type="match status" value="1"/>
</dbReference>
<dbReference type="InterPro" id="IPR050553">
    <property type="entry name" value="Thioredoxin_ResA/DsbE_sf"/>
</dbReference>
<evidence type="ECO:0000256" key="2">
    <source>
        <dbReference type="SAM" id="SignalP"/>
    </source>
</evidence>
<feature type="signal peptide" evidence="2">
    <location>
        <begin position="1"/>
        <end position="18"/>
    </location>
</feature>
<sequence>MKYIISICLLLLSAFARGQQQDTVVAALLAEKNPQRLQQQLQQLSKGTEQQFDQLIGYHWQAHPEKVDSLFKVAASRFPRGRWAAEARKDVVSREEDPLKQQQLLATYKHDFPAADYDDIHHWIAYQLASKKKGDLALQYADSLHTPEYFPKLFSAIYKMVTEFDYNGARTALQSKLSRSGALLDNGGKTDEASLKLYELYAQLLEKSGDNKEAIKYLRAAYKNGRKPGDDLTRSYANALISAGLLEEAYPVLDTLVKRGLGNPVFRSALASAYTKVYPGKDGQAYVTAIQHELNADIRKDIEKLAIKEAAPAFTLLDESGKQVVLSDFRGKIIVLDFWATWCGPCKASFPAMKLAVEKYQQDPAVKFLFIHTMERVKDPQKDAKTYLTANNYPFPLYMDLAPVDRSKKRAVEAFGVRGIPAKFVIDAAGNIRFKVTGFSGGDDASSEEVAAMIDFAKMHPS</sequence>
<dbReference type="PROSITE" id="PS00194">
    <property type="entry name" value="THIOREDOXIN_1"/>
    <property type="match status" value="1"/>
</dbReference>
<dbReference type="InterPro" id="IPR036249">
    <property type="entry name" value="Thioredoxin-like_sf"/>
</dbReference>
<proteinExistence type="predicted"/>
<feature type="domain" description="Thioredoxin" evidence="3">
    <location>
        <begin position="305"/>
        <end position="459"/>
    </location>
</feature>
<evidence type="ECO:0000259" key="3">
    <source>
        <dbReference type="PROSITE" id="PS51352"/>
    </source>
</evidence>